<name>A0ABX4EEB6_SEGBR</name>
<organism evidence="8 9">
    <name type="scientific">Segatella bryantii</name>
    <name type="common">Prevotella bryantii</name>
    <dbReference type="NCBI Taxonomy" id="77095"/>
    <lineage>
        <taxon>Bacteria</taxon>
        <taxon>Pseudomonadati</taxon>
        <taxon>Bacteroidota</taxon>
        <taxon>Bacteroidia</taxon>
        <taxon>Bacteroidales</taxon>
        <taxon>Prevotellaceae</taxon>
        <taxon>Segatella</taxon>
    </lineage>
</organism>
<evidence type="ECO:0000256" key="1">
    <source>
        <dbReference type="ARBA" id="ARBA00002388"/>
    </source>
</evidence>
<dbReference type="PROSITE" id="PS50072">
    <property type="entry name" value="CSA_PPIASE_2"/>
    <property type="match status" value="1"/>
</dbReference>
<feature type="chain" id="PRO_5045461807" description="peptidylprolyl isomerase" evidence="6">
    <location>
        <begin position="20"/>
        <end position="226"/>
    </location>
</feature>
<dbReference type="InterPro" id="IPR002130">
    <property type="entry name" value="Cyclophilin-type_PPIase_dom"/>
</dbReference>
<dbReference type="InterPro" id="IPR024936">
    <property type="entry name" value="Cyclophilin-type_PPIase"/>
</dbReference>
<keyword evidence="5 8" id="KW-0413">Isomerase</keyword>
<evidence type="ECO:0000256" key="5">
    <source>
        <dbReference type="ARBA" id="ARBA00023235"/>
    </source>
</evidence>
<dbReference type="CDD" id="cd00317">
    <property type="entry name" value="cyclophilin"/>
    <property type="match status" value="1"/>
</dbReference>
<evidence type="ECO:0000313" key="9">
    <source>
        <dbReference type="Proteomes" id="UP000216189"/>
    </source>
</evidence>
<sequence>MKKFILALGLLLVQLSVYSQSVKRTEVLLQTSMGNVRIQLYNETPKHRDNFLKIVNSKQMDGMLFHRVVKDFMIQTGDPDSRKAKPGQVLGNHQIGKDFPAEIIYPQFFHKRGALAAARQPDKENPDKKSSGSQFYIVWGKKFSEHQLNFYQSVIDTVTNFKVKFTPEIRKVYQEVGGTPFLDGQYTVFGEVTEGLEVIDRIQQVEVDAWSRPKEDVKIIKAYVVK</sequence>
<dbReference type="InterPro" id="IPR044666">
    <property type="entry name" value="Cyclophilin_A-like"/>
</dbReference>
<comment type="function">
    <text evidence="1">PPIases accelerate the folding of proteins. It catalyzes the cis-trans isomerization of proline imidic peptide bonds in oligopeptides.</text>
</comment>
<protein>
    <recommendedName>
        <fullName evidence="3">peptidylprolyl isomerase</fullName>
        <ecNumber evidence="3">5.2.1.8</ecNumber>
    </recommendedName>
</protein>
<evidence type="ECO:0000256" key="2">
    <source>
        <dbReference type="ARBA" id="ARBA00007365"/>
    </source>
</evidence>
<dbReference type="Proteomes" id="UP000216189">
    <property type="component" value="Unassembled WGS sequence"/>
</dbReference>
<dbReference type="EC" id="5.2.1.8" evidence="3"/>
<evidence type="ECO:0000259" key="7">
    <source>
        <dbReference type="PROSITE" id="PS50072"/>
    </source>
</evidence>
<keyword evidence="9" id="KW-1185">Reference proteome</keyword>
<dbReference type="PIRSF" id="PIRSF001467">
    <property type="entry name" value="Peptidylpro_ismrse"/>
    <property type="match status" value="1"/>
</dbReference>
<feature type="signal peptide" evidence="6">
    <location>
        <begin position="1"/>
        <end position="19"/>
    </location>
</feature>
<dbReference type="PANTHER" id="PTHR45625">
    <property type="entry name" value="PEPTIDYL-PROLYL CIS-TRANS ISOMERASE-RELATED"/>
    <property type="match status" value="1"/>
</dbReference>
<comment type="caution">
    <text evidence="8">The sequence shown here is derived from an EMBL/GenBank/DDBJ whole genome shotgun (WGS) entry which is preliminary data.</text>
</comment>
<keyword evidence="4" id="KW-0697">Rotamase</keyword>
<dbReference type="EMBL" id="NPJF01000064">
    <property type="protein sequence ID" value="OYP53373.1"/>
    <property type="molecule type" value="Genomic_DNA"/>
</dbReference>
<dbReference type="GO" id="GO:0016853">
    <property type="term" value="F:isomerase activity"/>
    <property type="evidence" value="ECO:0007669"/>
    <property type="project" value="UniProtKB-KW"/>
</dbReference>
<evidence type="ECO:0000256" key="4">
    <source>
        <dbReference type="ARBA" id="ARBA00023110"/>
    </source>
</evidence>
<dbReference type="SUPFAM" id="SSF50891">
    <property type="entry name" value="Cyclophilin-like"/>
    <property type="match status" value="1"/>
</dbReference>
<accession>A0ABX4EEB6</accession>
<reference evidence="8 9" key="1">
    <citation type="submission" date="2017-08" db="EMBL/GenBank/DDBJ databases">
        <title>Comparative genomics of non-oral Prevotella species.</title>
        <authorList>
            <person name="Accetto T."/>
            <person name="Nograsek B."/>
            <person name="Avgustin G."/>
        </authorList>
    </citation>
    <scope>NUCLEOTIDE SEQUENCE [LARGE SCALE GENOMIC DNA]</scope>
    <source>
        <strain evidence="8 9">TC1-1</strain>
    </source>
</reference>
<dbReference type="InterPro" id="IPR029000">
    <property type="entry name" value="Cyclophilin-like_dom_sf"/>
</dbReference>
<comment type="similarity">
    <text evidence="2">Belongs to the cyclophilin-type PPIase family.</text>
</comment>
<dbReference type="Pfam" id="PF00160">
    <property type="entry name" value="Pro_isomerase"/>
    <property type="match status" value="1"/>
</dbReference>
<dbReference type="PANTHER" id="PTHR45625:SF4">
    <property type="entry name" value="PEPTIDYLPROLYL ISOMERASE DOMAIN AND WD REPEAT-CONTAINING PROTEIN 1"/>
    <property type="match status" value="1"/>
</dbReference>
<evidence type="ECO:0000256" key="6">
    <source>
        <dbReference type="SAM" id="SignalP"/>
    </source>
</evidence>
<evidence type="ECO:0000313" key="8">
    <source>
        <dbReference type="EMBL" id="OYP53373.1"/>
    </source>
</evidence>
<gene>
    <name evidence="8" type="ORF">CIK91_11910</name>
</gene>
<keyword evidence="6" id="KW-0732">Signal</keyword>
<evidence type="ECO:0000256" key="3">
    <source>
        <dbReference type="ARBA" id="ARBA00013194"/>
    </source>
</evidence>
<dbReference type="RefSeq" id="WP_094448999.1">
    <property type="nucleotide sequence ID" value="NZ_CP091801.1"/>
</dbReference>
<feature type="domain" description="PPIase cyclophilin-type" evidence="7">
    <location>
        <begin position="30"/>
        <end position="224"/>
    </location>
</feature>
<dbReference type="Gene3D" id="2.40.100.10">
    <property type="entry name" value="Cyclophilin-like"/>
    <property type="match status" value="1"/>
</dbReference>
<proteinExistence type="inferred from homology"/>